<keyword evidence="2" id="KW-1185">Reference proteome</keyword>
<proteinExistence type="predicted"/>
<dbReference type="InParanoid" id="A0A167JSH5"/>
<sequence length="151" mass="16866">MSVQKLKASSENGGVSYSRDGFLCYTTTQFLPWKNVVYGHANTLAISSTTTNRPTSYFTVLTKAAQHFHRCLVAASFKFTSPTKQKRDRVAPTLNLSAIPHFVINSNITFIPLSFFPPHICSHKTDEINTSTNRLFSSRHLLSAAPRHSPH</sequence>
<accession>A0A167JSH5</accession>
<dbReference type="GeneID" id="28993761"/>
<protein>
    <submittedName>
        <fullName evidence="1">Uncharacterized protein</fullName>
    </submittedName>
</protein>
<dbReference type="Proteomes" id="UP000077315">
    <property type="component" value="Unassembled WGS sequence"/>
</dbReference>
<name>A0A167JSH5_PHYB8</name>
<dbReference type="RefSeq" id="XP_018284657.1">
    <property type="nucleotide sequence ID" value="XM_018432855.1"/>
</dbReference>
<dbReference type="VEuPathDB" id="FungiDB:PHYBLDRAFT_152162"/>
<dbReference type="EMBL" id="KV441001">
    <property type="protein sequence ID" value="OAD66617.1"/>
    <property type="molecule type" value="Genomic_DNA"/>
</dbReference>
<gene>
    <name evidence="1" type="ORF">PHYBLDRAFT_152162</name>
</gene>
<evidence type="ECO:0000313" key="2">
    <source>
        <dbReference type="Proteomes" id="UP000077315"/>
    </source>
</evidence>
<organism evidence="1 2">
    <name type="scientific">Phycomyces blakesleeanus (strain ATCC 8743b / DSM 1359 / FGSC 10004 / NBRC 33097 / NRRL 1555)</name>
    <dbReference type="NCBI Taxonomy" id="763407"/>
    <lineage>
        <taxon>Eukaryota</taxon>
        <taxon>Fungi</taxon>
        <taxon>Fungi incertae sedis</taxon>
        <taxon>Mucoromycota</taxon>
        <taxon>Mucoromycotina</taxon>
        <taxon>Mucoromycetes</taxon>
        <taxon>Mucorales</taxon>
        <taxon>Phycomycetaceae</taxon>
        <taxon>Phycomyces</taxon>
    </lineage>
</organism>
<dbReference type="AlphaFoldDB" id="A0A167JSH5"/>
<reference evidence="2" key="1">
    <citation type="submission" date="2015-06" db="EMBL/GenBank/DDBJ databases">
        <title>Expansion of signal transduction pathways in fungi by whole-genome duplication.</title>
        <authorList>
            <consortium name="DOE Joint Genome Institute"/>
            <person name="Corrochano L.M."/>
            <person name="Kuo A."/>
            <person name="Marcet-Houben M."/>
            <person name="Polaino S."/>
            <person name="Salamov A."/>
            <person name="Villalobos J.M."/>
            <person name="Alvarez M.I."/>
            <person name="Avalos J."/>
            <person name="Benito E.P."/>
            <person name="Benoit I."/>
            <person name="Burger G."/>
            <person name="Camino L.P."/>
            <person name="Canovas D."/>
            <person name="Cerda-Olmedo E."/>
            <person name="Cheng J.-F."/>
            <person name="Dominguez A."/>
            <person name="Elias M."/>
            <person name="Eslava A.P."/>
            <person name="Glaser F."/>
            <person name="Grimwood J."/>
            <person name="Gutierrez G."/>
            <person name="Heitman J."/>
            <person name="Henrissat B."/>
            <person name="Iturriaga E.A."/>
            <person name="Lang B.F."/>
            <person name="Lavin J.L."/>
            <person name="Lee S."/>
            <person name="Li W."/>
            <person name="Lindquist E."/>
            <person name="Lopez-Garcia S."/>
            <person name="Luque E.M."/>
            <person name="Marcos A.T."/>
            <person name="Martin J."/>
            <person name="McCluskey K."/>
            <person name="Medina H.R."/>
            <person name="Miralles-Duran A."/>
            <person name="Miyazaki A."/>
            <person name="Munoz-Torres E."/>
            <person name="Oguiza J.A."/>
            <person name="Ohm R."/>
            <person name="Olmedo M."/>
            <person name="Orejas M."/>
            <person name="Ortiz-Castellanos L."/>
            <person name="Pisabarro A.G."/>
            <person name="Rodriguez-Romero J."/>
            <person name="Ruiz-Herrera J."/>
            <person name="Ruiz-Vazquez R."/>
            <person name="Sanz C."/>
            <person name="Schackwitz W."/>
            <person name="Schmutz J."/>
            <person name="Shahriari M."/>
            <person name="Shelest E."/>
            <person name="Silva-Franco F."/>
            <person name="Soanes D."/>
            <person name="Syed K."/>
            <person name="Tagua V.G."/>
            <person name="Talbot N.J."/>
            <person name="Thon M."/>
            <person name="De vries R.P."/>
            <person name="Wiebenga A."/>
            <person name="Yadav J.S."/>
            <person name="Braun E.L."/>
            <person name="Baker S."/>
            <person name="Garre V."/>
            <person name="Horwitz B."/>
            <person name="Torres-Martinez S."/>
            <person name="Idnurm A."/>
            <person name="Herrera-Estrella A."/>
            <person name="Gabaldon T."/>
            <person name="Grigoriev I.V."/>
        </authorList>
    </citation>
    <scope>NUCLEOTIDE SEQUENCE [LARGE SCALE GENOMIC DNA]</scope>
    <source>
        <strain evidence="2">NRRL 1555(-)</strain>
    </source>
</reference>
<evidence type="ECO:0000313" key="1">
    <source>
        <dbReference type="EMBL" id="OAD66617.1"/>
    </source>
</evidence>